<dbReference type="SFLD" id="SFLDG01123">
    <property type="entry name" value="methyltransferase_(Class_B)"/>
    <property type="match status" value="1"/>
</dbReference>
<dbReference type="GO" id="GO:0046872">
    <property type="term" value="F:metal ion binding"/>
    <property type="evidence" value="ECO:0007669"/>
    <property type="project" value="UniProtKB-KW"/>
</dbReference>
<dbReference type="Gene3D" id="3.80.30.20">
    <property type="entry name" value="tm_1862 like domain"/>
    <property type="match status" value="1"/>
</dbReference>
<evidence type="ECO:0000256" key="2">
    <source>
        <dbReference type="ARBA" id="ARBA00022691"/>
    </source>
</evidence>
<dbReference type="SMART" id="SM00729">
    <property type="entry name" value="Elp3"/>
    <property type="match status" value="1"/>
</dbReference>
<dbReference type="Proteomes" id="UP001042704">
    <property type="component" value="Chromosome"/>
</dbReference>
<dbReference type="PROSITE" id="PS51332">
    <property type="entry name" value="B12_BINDING"/>
    <property type="match status" value="1"/>
</dbReference>
<evidence type="ECO:0000256" key="5">
    <source>
        <dbReference type="ARBA" id="ARBA00023014"/>
    </source>
</evidence>
<dbReference type="InterPro" id="IPR058240">
    <property type="entry name" value="rSAM_sf"/>
</dbReference>
<dbReference type="AlphaFoldDB" id="A0A8A3S6X6"/>
<dbReference type="GO" id="GO:0031419">
    <property type="term" value="F:cobalamin binding"/>
    <property type="evidence" value="ECO:0007669"/>
    <property type="project" value="InterPro"/>
</dbReference>
<comment type="cofactor">
    <cofactor evidence="1">
        <name>[4Fe-4S] cluster</name>
        <dbReference type="ChEBI" id="CHEBI:49883"/>
    </cofactor>
</comment>
<dbReference type="PANTHER" id="PTHR43409">
    <property type="entry name" value="ANAEROBIC MAGNESIUM-PROTOPORPHYRIN IX MONOMETHYL ESTER CYCLASE-RELATED"/>
    <property type="match status" value="1"/>
</dbReference>
<keyword evidence="3" id="KW-0479">Metal-binding</keyword>
<dbReference type="InterPro" id="IPR051198">
    <property type="entry name" value="BchE-like"/>
</dbReference>
<keyword evidence="2" id="KW-0949">S-adenosyl-L-methionine</keyword>
<dbReference type="Pfam" id="PF02310">
    <property type="entry name" value="B12-binding"/>
    <property type="match status" value="1"/>
</dbReference>
<evidence type="ECO:0000259" key="7">
    <source>
        <dbReference type="PROSITE" id="PS51918"/>
    </source>
</evidence>
<reference evidence="8" key="1">
    <citation type="journal article" date="2001" name="Int. J. Syst. Evol. Microbiol.">
        <title>Methanofollis aquaemaris sp. nov., a methanogen isolated from an aquaculture fish pond.</title>
        <authorList>
            <person name="Lai M.C."/>
            <person name="Chen S.C."/>
        </authorList>
    </citation>
    <scope>NUCLEOTIDE SEQUENCE</scope>
    <source>
        <strain evidence="8">N2F9704</strain>
    </source>
</reference>
<accession>A0A8A3S6X6</accession>
<keyword evidence="5" id="KW-0411">Iron-sulfur</keyword>
<gene>
    <name evidence="8" type="ORF">RJ40_10510</name>
</gene>
<dbReference type="InterPro" id="IPR006638">
    <property type="entry name" value="Elp3/MiaA/NifB-like_rSAM"/>
</dbReference>
<dbReference type="InterPro" id="IPR007197">
    <property type="entry name" value="rSAM"/>
</dbReference>
<dbReference type="InterPro" id="IPR034466">
    <property type="entry name" value="Methyltransferase_Class_B"/>
</dbReference>
<dbReference type="InterPro" id="IPR006158">
    <property type="entry name" value="Cobalamin-bd"/>
</dbReference>
<keyword evidence="4" id="KW-0408">Iron</keyword>
<dbReference type="SUPFAM" id="SSF102114">
    <property type="entry name" value="Radical SAM enzymes"/>
    <property type="match status" value="1"/>
</dbReference>
<dbReference type="Pfam" id="PF04055">
    <property type="entry name" value="Radical_SAM"/>
    <property type="match status" value="1"/>
</dbReference>
<evidence type="ECO:0000256" key="4">
    <source>
        <dbReference type="ARBA" id="ARBA00023004"/>
    </source>
</evidence>
<evidence type="ECO:0000313" key="8">
    <source>
        <dbReference type="EMBL" id="QSZ67895.1"/>
    </source>
</evidence>
<dbReference type="RefSeq" id="WP_265580813.1">
    <property type="nucleotide sequence ID" value="NZ_CP036172.1"/>
</dbReference>
<name>A0A8A3S6X6_9EURY</name>
<dbReference type="SFLD" id="SFLDG01082">
    <property type="entry name" value="B12-binding_domain_containing"/>
    <property type="match status" value="1"/>
</dbReference>
<sequence>MKISLLNPPYFPHFSRGGRWQDTGRGGTLYYPIWLAYAAALLGQEHEIDLIDAPARGWSRDDVVRYISWSDPGMTVIDSSFPSLKNDCAVAGAVREACPGTKTVLVGPPASQLPDRILEEGGVDIVARFEYDFTLRELARTVEKGEDLRPVRGISYRTDGTTVHNPDREFSSSEDLDEIPFVSEVYDQHLNIEDYFLGQSLYPEVQILTGRGCPNQCTFCAWPQTLTGRKYRVRSISGVLDELSWIEENLAVREVFFEDDTFTIHSQRVLDFCREYQERGLTIPWSCNARANTLDLRTMQEMKRAHCRLLITGYESGDDEILRRVKKGITTDQIRAFARNARKAGLMVHGDFIIGLPGETKASIARTRDLIRETRPEVLQVAVASPFPGTAFYAWCREQGYLLYEDSDGYLDAHGHQRAVISYPDLSGEQMVEEANALLRGYYLSPRYVPLVLRQILRRDGTEEAKRIWHSAKMFLGYLHLGRKM</sequence>
<dbReference type="SFLD" id="SFLDS00029">
    <property type="entry name" value="Radical_SAM"/>
    <property type="match status" value="1"/>
</dbReference>
<dbReference type="GO" id="GO:0051539">
    <property type="term" value="F:4 iron, 4 sulfur cluster binding"/>
    <property type="evidence" value="ECO:0007669"/>
    <property type="project" value="UniProtKB-KW"/>
</dbReference>
<dbReference type="InterPro" id="IPR023404">
    <property type="entry name" value="rSAM_horseshoe"/>
</dbReference>
<organism evidence="8 9">
    <name type="scientific">Methanofollis aquaemaris</name>
    <dbReference type="NCBI Taxonomy" id="126734"/>
    <lineage>
        <taxon>Archaea</taxon>
        <taxon>Methanobacteriati</taxon>
        <taxon>Methanobacteriota</taxon>
        <taxon>Stenosarchaea group</taxon>
        <taxon>Methanomicrobia</taxon>
        <taxon>Methanomicrobiales</taxon>
        <taxon>Methanomicrobiaceae</taxon>
        <taxon>Methanofollis</taxon>
    </lineage>
</organism>
<dbReference type="CDD" id="cd01335">
    <property type="entry name" value="Radical_SAM"/>
    <property type="match status" value="1"/>
</dbReference>
<keyword evidence="9" id="KW-1185">Reference proteome</keyword>
<dbReference type="KEGG" id="maqe:RJ40_10510"/>
<proteinExistence type="predicted"/>
<dbReference type="PROSITE" id="PS51918">
    <property type="entry name" value="RADICAL_SAM"/>
    <property type="match status" value="1"/>
</dbReference>
<evidence type="ECO:0000256" key="3">
    <source>
        <dbReference type="ARBA" id="ARBA00022723"/>
    </source>
</evidence>
<reference evidence="8" key="2">
    <citation type="submission" date="2019-02" db="EMBL/GenBank/DDBJ databases">
        <authorList>
            <person name="Chen S.-C."/>
            <person name="Chien H.-H."/>
            <person name="Lai M.-C."/>
        </authorList>
    </citation>
    <scope>NUCLEOTIDE SEQUENCE</scope>
    <source>
        <strain evidence="8">N2F9704</strain>
    </source>
</reference>
<evidence type="ECO:0000256" key="1">
    <source>
        <dbReference type="ARBA" id="ARBA00001966"/>
    </source>
</evidence>
<dbReference type="Gene3D" id="3.40.50.280">
    <property type="entry name" value="Cobalamin-binding domain"/>
    <property type="match status" value="1"/>
</dbReference>
<feature type="domain" description="B12-binding" evidence="6">
    <location>
        <begin position="17"/>
        <end position="149"/>
    </location>
</feature>
<protein>
    <submittedName>
        <fullName evidence="8">Radical SAM protein</fullName>
    </submittedName>
</protein>
<dbReference type="EMBL" id="CP036172">
    <property type="protein sequence ID" value="QSZ67895.1"/>
    <property type="molecule type" value="Genomic_DNA"/>
</dbReference>
<dbReference type="GO" id="GO:0003824">
    <property type="term" value="F:catalytic activity"/>
    <property type="evidence" value="ECO:0007669"/>
    <property type="project" value="InterPro"/>
</dbReference>
<dbReference type="GO" id="GO:0005829">
    <property type="term" value="C:cytosol"/>
    <property type="evidence" value="ECO:0007669"/>
    <property type="project" value="TreeGrafter"/>
</dbReference>
<dbReference type="GeneID" id="76424799"/>
<evidence type="ECO:0000259" key="6">
    <source>
        <dbReference type="PROSITE" id="PS51332"/>
    </source>
</evidence>
<dbReference type="PANTHER" id="PTHR43409:SF16">
    <property type="entry name" value="SLR0320 PROTEIN"/>
    <property type="match status" value="1"/>
</dbReference>
<feature type="domain" description="Radical SAM core" evidence="7">
    <location>
        <begin position="195"/>
        <end position="424"/>
    </location>
</feature>
<evidence type="ECO:0000313" key="9">
    <source>
        <dbReference type="Proteomes" id="UP001042704"/>
    </source>
</evidence>